<reference evidence="11" key="2">
    <citation type="submission" date="2025-04" db="UniProtKB">
        <authorList>
            <consortium name="RefSeq"/>
        </authorList>
    </citation>
    <scope>IDENTIFICATION</scope>
    <source>
        <tissue evidence="11">Whole body</tissue>
    </source>
</reference>
<evidence type="ECO:0000256" key="6">
    <source>
        <dbReference type="ARBA" id="ARBA00023136"/>
    </source>
</evidence>
<dbReference type="Proteomes" id="UP000694846">
    <property type="component" value="Unplaced"/>
</dbReference>
<evidence type="ECO:0000256" key="7">
    <source>
        <dbReference type="SAM" id="Phobius"/>
    </source>
</evidence>
<dbReference type="Gene3D" id="1.20.1250.20">
    <property type="entry name" value="MFS general substrate transporter like domains"/>
    <property type="match status" value="2"/>
</dbReference>
<dbReference type="SUPFAM" id="SSF103473">
    <property type="entry name" value="MFS general substrate transporter"/>
    <property type="match status" value="1"/>
</dbReference>
<keyword evidence="3 7" id="KW-0812">Transmembrane</keyword>
<keyword evidence="4" id="KW-0769">Symport</keyword>
<accession>A0A2S2QLM1</accession>
<keyword evidence="2" id="KW-0813">Transport</keyword>
<keyword evidence="6 7" id="KW-0472">Membrane</keyword>
<evidence type="ECO:0000256" key="3">
    <source>
        <dbReference type="ARBA" id="ARBA00022692"/>
    </source>
</evidence>
<reference evidence="9" key="1">
    <citation type="submission" date="2018-04" db="EMBL/GenBank/DDBJ databases">
        <title>Transcriptome assembly of Sipha flava.</title>
        <authorList>
            <person name="Scully E.D."/>
            <person name="Geib S.M."/>
            <person name="Palmer N.A."/>
            <person name="Koch K."/>
            <person name="Bradshaw J."/>
            <person name="Heng-Moss T."/>
            <person name="Sarath G."/>
        </authorList>
    </citation>
    <scope>NUCLEOTIDE SEQUENCE</scope>
</reference>
<dbReference type="PROSITE" id="PS50850">
    <property type="entry name" value="MFS"/>
    <property type="match status" value="1"/>
</dbReference>
<dbReference type="EMBL" id="GGMS01009421">
    <property type="protein sequence ID" value="MBY78624.1"/>
    <property type="molecule type" value="Transcribed_RNA"/>
</dbReference>
<proteinExistence type="predicted"/>
<evidence type="ECO:0000313" key="11">
    <source>
        <dbReference type="RefSeq" id="XP_025406779.1"/>
    </source>
</evidence>
<organism evidence="9">
    <name type="scientific">Sipha flava</name>
    <name type="common">yellow sugarcane aphid</name>
    <dbReference type="NCBI Taxonomy" id="143950"/>
    <lineage>
        <taxon>Eukaryota</taxon>
        <taxon>Metazoa</taxon>
        <taxon>Ecdysozoa</taxon>
        <taxon>Arthropoda</taxon>
        <taxon>Hexapoda</taxon>
        <taxon>Insecta</taxon>
        <taxon>Pterygota</taxon>
        <taxon>Neoptera</taxon>
        <taxon>Paraneoptera</taxon>
        <taxon>Hemiptera</taxon>
        <taxon>Sternorrhyncha</taxon>
        <taxon>Aphidomorpha</taxon>
        <taxon>Aphidoidea</taxon>
        <taxon>Aphididae</taxon>
        <taxon>Sipha</taxon>
    </lineage>
</organism>
<dbReference type="InterPro" id="IPR020846">
    <property type="entry name" value="MFS_dom"/>
</dbReference>
<dbReference type="FunFam" id="1.20.1250.20:FF:000003">
    <property type="entry name" value="Solute carrier family 17 member 3"/>
    <property type="match status" value="1"/>
</dbReference>
<dbReference type="PANTHER" id="PTHR11662:SF415">
    <property type="entry name" value="AT30085P-RELATED"/>
    <property type="match status" value="1"/>
</dbReference>
<feature type="transmembrane region" description="Helical" evidence="7">
    <location>
        <begin position="346"/>
        <end position="369"/>
    </location>
</feature>
<feature type="domain" description="Major facilitator superfamily (MFS) profile" evidence="8">
    <location>
        <begin position="19"/>
        <end position="465"/>
    </location>
</feature>
<dbReference type="FunFam" id="1.20.1250.20:FF:000423">
    <property type="entry name" value="Putative inorganic phosphate cotransporter-like Protein"/>
    <property type="match status" value="1"/>
</dbReference>
<name>A0A2S2QLM1_9HEMI</name>
<dbReference type="GO" id="GO:0006820">
    <property type="term" value="P:monoatomic anion transport"/>
    <property type="evidence" value="ECO:0007669"/>
    <property type="project" value="TreeGrafter"/>
</dbReference>
<dbReference type="AlphaFoldDB" id="A0A2S2QLM1"/>
<feature type="transmembrane region" description="Helical" evidence="7">
    <location>
        <begin position="143"/>
        <end position="161"/>
    </location>
</feature>
<feature type="transmembrane region" description="Helical" evidence="7">
    <location>
        <begin position="208"/>
        <end position="231"/>
    </location>
</feature>
<keyword evidence="5 7" id="KW-1133">Transmembrane helix</keyword>
<gene>
    <name evidence="9" type="primary">Picot_0</name>
    <name evidence="11" type="synonym">LOC112680796</name>
    <name evidence="9" type="ORF">g.101459</name>
</gene>
<feature type="transmembrane region" description="Helical" evidence="7">
    <location>
        <begin position="275"/>
        <end position="293"/>
    </location>
</feature>
<feature type="transmembrane region" description="Helical" evidence="7">
    <location>
        <begin position="87"/>
        <end position="105"/>
    </location>
</feature>
<protein>
    <submittedName>
        <fullName evidence="9 11">Inorganic phosphate cotransporter</fullName>
    </submittedName>
</protein>
<dbReference type="RefSeq" id="XP_025406779.1">
    <property type="nucleotide sequence ID" value="XM_025550994.1"/>
</dbReference>
<dbReference type="Pfam" id="PF07690">
    <property type="entry name" value="MFS_1"/>
    <property type="match status" value="1"/>
</dbReference>
<feature type="transmembrane region" description="Helical" evidence="7">
    <location>
        <begin position="117"/>
        <end position="137"/>
    </location>
</feature>
<feature type="transmembrane region" description="Helical" evidence="7">
    <location>
        <begin position="21"/>
        <end position="41"/>
    </location>
</feature>
<dbReference type="OrthoDB" id="2985014at2759"/>
<feature type="transmembrane region" description="Helical" evidence="7">
    <location>
        <begin position="375"/>
        <end position="394"/>
    </location>
</feature>
<sequence length="495" mass="54704">MALKKNPDEKSFIQQRYVLSFMGFMALAIGYIQRFCLSLAITEMAEHAQHTTTEQTFSEGTVCKSDYSFHSNHTMHKKLEFDWDEEVQGLVLSSFFWGYVITQLPGGMLADNYGGKATLGLGMLCSSIGTILTPFVARNYGPTALIVLRLIIGLAQGPLYPAMSRLLASWVPLEERGRLGSLVFAGAQVGNVVSMQFGGFLMRWTSSWASVFYAFGVFGLFWLLFWFVLIYNHPSRHPFISGKEKSFLSRVIQTVDPDAGKLSIPWREMFTSGPVWGLIIVQIGHDWGLFTIITDLPKYMKSVLKFSVVENGIWSGLPYIVMWLVAMISGFIVDSMARSTIFSVTCIRKTFVTIAGVGPALGIVAASYSECDRKLAIISFTAGMGLMGTFVPSLKVNALDLSPNFAGTLMAIVGSIGCVSGVIAPYVVGLMAPNSTMEEWRNVFWLSAIILIGTNLVYLKYGSGKVQPWNEKAKIQYKSTEINNENNVESILKPL</sequence>
<dbReference type="InterPro" id="IPR050382">
    <property type="entry name" value="MFS_Na/Anion_cotransporter"/>
</dbReference>
<evidence type="ECO:0000256" key="1">
    <source>
        <dbReference type="ARBA" id="ARBA00004141"/>
    </source>
</evidence>
<feature type="transmembrane region" description="Helical" evidence="7">
    <location>
        <begin position="440"/>
        <end position="459"/>
    </location>
</feature>
<dbReference type="InterPro" id="IPR036259">
    <property type="entry name" value="MFS_trans_sf"/>
</dbReference>
<dbReference type="CDD" id="cd17318">
    <property type="entry name" value="MFS_SLC17"/>
    <property type="match status" value="1"/>
</dbReference>
<evidence type="ECO:0000313" key="9">
    <source>
        <dbReference type="EMBL" id="MBY78624.1"/>
    </source>
</evidence>
<evidence type="ECO:0000256" key="2">
    <source>
        <dbReference type="ARBA" id="ARBA00022448"/>
    </source>
</evidence>
<feature type="transmembrane region" description="Helical" evidence="7">
    <location>
        <begin position="313"/>
        <end position="334"/>
    </location>
</feature>
<comment type="subcellular location">
    <subcellularLocation>
        <location evidence="1">Membrane</location>
        <topology evidence="1">Multi-pass membrane protein</topology>
    </subcellularLocation>
</comment>
<feature type="transmembrane region" description="Helical" evidence="7">
    <location>
        <begin position="406"/>
        <end position="428"/>
    </location>
</feature>
<evidence type="ECO:0000256" key="4">
    <source>
        <dbReference type="ARBA" id="ARBA00022847"/>
    </source>
</evidence>
<dbReference type="InterPro" id="IPR011701">
    <property type="entry name" value="MFS"/>
</dbReference>
<evidence type="ECO:0000259" key="8">
    <source>
        <dbReference type="PROSITE" id="PS50850"/>
    </source>
</evidence>
<evidence type="ECO:0000313" key="10">
    <source>
        <dbReference type="Proteomes" id="UP000694846"/>
    </source>
</evidence>
<dbReference type="GO" id="GO:0015293">
    <property type="term" value="F:symporter activity"/>
    <property type="evidence" value="ECO:0007669"/>
    <property type="project" value="UniProtKB-KW"/>
</dbReference>
<keyword evidence="10" id="KW-1185">Reference proteome</keyword>
<dbReference type="PANTHER" id="PTHR11662">
    <property type="entry name" value="SOLUTE CARRIER FAMILY 17"/>
    <property type="match status" value="1"/>
</dbReference>
<dbReference type="GO" id="GO:0016020">
    <property type="term" value="C:membrane"/>
    <property type="evidence" value="ECO:0007669"/>
    <property type="project" value="UniProtKB-SubCell"/>
</dbReference>
<evidence type="ECO:0000256" key="5">
    <source>
        <dbReference type="ARBA" id="ARBA00022989"/>
    </source>
</evidence>
<feature type="transmembrane region" description="Helical" evidence="7">
    <location>
        <begin position="182"/>
        <end position="202"/>
    </location>
</feature>